<sequence>MDLAHARFSCAATRTIKLMCRHGAAIGMNIRQEDLDDKTPFRCKVCIEANLKHSPAPKERTRTEQRPLKTVGSDLQTFDTMSYDGKLHLAIYADHGTGLVATVALARKNEQEQAAI</sequence>
<name>X0UCC3_9ZZZZ</name>
<comment type="caution">
    <text evidence="1">The sequence shown here is derived from an EMBL/GenBank/DDBJ whole genome shotgun (WGS) entry which is preliminary data.</text>
</comment>
<reference evidence="1" key="1">
    <citation type="journal article" date="2014" name="Front. Microbiol.">
        <title>High frequency of phylogenetically diverse reductive dehalogenase-homologous genes in deep subseafloor sedimentary metagenomes.</title>
        <authorList>
            <person name="Kawai M."/>
            <person name="Futagami T."/>
            <person name="Toyoda A."/>
            <person name="Takaki Y."/>
            <person name="Nishi S."/>
            <person name="Hori S."/>
            <person name="Arai W."/>
            <person name="Tsubouchi T."/>
            <person name="Morono Y."/>
            <person name="Uchiyama I."/>
            <person name="Ito T."/>
            <person name="Fujiyama A."/>
            <person name="Inagaki F."/>
            <person name="Takami H."/>
        </authorList>
    </citation>
    <scope>NUCLEOTIDE SEQUENCE</scope>
    <source>
        <strain evidence="1">Expedition CK06-06</strain>
    </source>
</reference>
<protein>
    <submittedName>
        <fullName evidence="1">Uncharacterized protein</fullName>
    </submittedName>
</protein>
<dbReference type="AlphaFoldDB" id="X0UCC3"/>
<gene>
    <name evidence="1" type="ORF">S01H1_21860</name>
</gene>
<proteinExistence type="predicted"/>
<organism evidence="1">
    <name type="scientific">marine sediment metagenome</name>
    <dbReference type="NCBI Taxonomy" id="412755"/>
    <lineage>
        <taxon>unclassified sequences</taxon>
        <taxon>metagenomes</taxon>
        <taxon>ecological metagenomes</taxon>
    </lineage>
</organism>
<dbReference type="EMBL" id="BARS01012205">
    <property type="protein sequence ID" value="GAF98022.1"/>
    <property type="molecule type" value="Genomic_DNA"/>
</dbReference>
<accession>X0UCC3</accession>
<evidence type="ECO:0000313" key="1">
    <source>
        <dbReference type="EMBL" id="GAF98022.1"/>
    </source>
</evidence>
<feature type="non-terminal residue" evidence="1">
    <location>
        <position position="116"/>
    </location>
</feature>